<name>A0ABD5YHR1_9EURY</name>
<accession>A0ABD5YHR1</accession>
<gene>
    <name evidence="1" type="ORF">ACFQL7_02805</name>
</gene>
<dbReference type="GeneID" id="76198443"/>
<dbReference type="RefSeq" id="WP_248904570.1">
    <property type="nucleotide sequence ID" value="NZ_CP109979.1"/>
</dbReference>
<evidence type="ECO:0000313" key="1">
    <source>
        <dbReference type="EMBL" id="MFC7188879.1"/>
    </source>
</evidence>
<sequence length="86" mass="10016">MSVNSKRSENDKYESLDWMLSADDRILDHFDENGPGLCPQAAGVLGLHVSFARRRCEILCEHGFLYENDTEFRLTDRGQQYLEIYE</sequence>
<dbReference type="InterPro" id="IPR036388">
    <property type="entry name" value="WH-like_DNA-bd_sf"/>
</dbReference>
<organism evidence="1 2">
    <name type="scientific">Halocatena marina</name>
    <dbReference type="NCBI Taxonomy" id="2934937"/>
    <lineage>
        <taxon>Archaea</taxon>
        <taxon>Methanobacteriati</taxon>
        <taxon>Methanobacteriota</taxon>
        <taxon>Stenosarchaea group</taxon>
        <taxon>Halobacteria</taxon>
        <taxon>Halobacteriales</taxon>
        <taxon>Natronomonadaceae</taxon>
        <taxon>Halocatena</taxon>
    </lineage>
</organism>
<dbReference type="Gene3D" id="1.10.10.10">
    <property type="entry name" value="Winged helix-like DNA-binding domain superfamily/Winged helix DNA-binding domain"/>
    <property type="match status" value="1"/>
</dbReference>
<proteinExistence type="predicted"/>
<reference evidence="1 2" key="1">
    <citation type="journal article" date="2019" name="Int. J. Syst. Evol. Microbiol.">
        <title>The Global Catalogue of Microorganisms (GCM) 10K type strain sequencing project: providing services to taxonomists for standard genome sequencing and annotation.</title>
        <authorList>
            <consortium name="The Broad Institute Genomics Platform"/>
            <consortium name="The Broad Institute Genome Sequencing Center for Infectious Disease"/>
            <person name="Wu L."/>
            <person name="Ma J."/>
        </authorList>
    </citation>
    <scope>NUCLEOTIDE SEQUENCE [LARGE SCALE GENOMIC DNA]</scope>
    <source>
        <strain evidence="1 2">RDMS1</strain>
    </source>
</reference>
<protein>
    <submittedName>
        <fullName evidence="1">Uncharacterized protein</fullName>
    </submittedName>
</protein>
<dbReference type="EMBL" id="JBHTAX010000001">
    <property type="protein sequence ID" value="MFC7188879.1"/>
    <property type="molecule type" value="Genomic_DNA"/>
</dbReference>
<dbReference type="Proteomes" id="UP001596417">
    <property type="component" value="Unassembled WGS sequence"/>
</dbReference>
<evidence type="ECO:0000313" key="2">
    <source>
        <dbReference type="Proteomes" id="UP001596417"/>
    </source>
</evidence>
<comment type="caution">
    <text evidence="1">The sequence shown here is derived from an EMBL/GenBank/DDBJ whole genome shotgun (WGS) entry which is preliminary data.</text>
</comment>
<keyword evidence="2" id="KW-1185">Reference proteome</keyword>
<dbReference type="AlphaFoldDB" id="A0ABD5YHR1"/>